<organism evidence="2 3">
    <name type="scientific">Liparis tanakae</name>
    <name type="common">Tanaka's snailfish</name>
    <dbReference type="NCBI Taxonomy" id="230148"/>
    <lineage>
        <taxon>Eukaryota</taxon>
        <taxon>Metazoa</taxon>
        <taxon>Chordata</taxon>
        <taxon>Craniata</taxon>
        <taxon>Vertebrata</taxon>
        <taxon>Euteleostomi</taxon>
        <taxon>Actinopterygii</taxon>
        <taxon>Neopterygii</taxon>
        <taxon>Teleostei</taxon>
        <taxon>Neoteleostei</taxon>
        <taxon>Acanthomorphata</taxon>
        <taxon>Eupercaria</taxon>
        <taxon>Perciformes</taxon>
        <taxon>Cottioidei</taxon>
        <taxon>Cottales</taxon>
        <taxon>Liparidae</taxon>
        <taxon>Liparis</taxon>
    </lineage>
</organism>
<feature type="compositionally biased region" description="Basic and acidic residues" evidence="1">
    <location>
        <begin position="73"/>
        <end position="84"/>
    </location>
</feature>
<reference evidence="2 3" key="1">
    <citation type="submission" date="2019-03" db="EMBL/GenBank/DDBJ databases">
        <title>First draft genome of Liparis tanakae, snailfish: a comprehensive survey of snailfish specific genes.</title>
        <authorList>
            <person name="Kim W."/>
            <person name="Song I."/>
            <person name="Jeong J.-H."/>
            <person name="Kim D."/>
            <person name="Kim S."/>
            <person name="Ryu S."/>
            <person name="Song J.Y."/>
            <person name="Lee S.K."/>
        </authorList>
    </citation>
    <scope>NUCLEOTIDE SEQUENCE [LARGE SCALE GENOMIC DNA]</scope>
    <source>
        <tissue evidence="2">Muscle</tissue>
    </source>
</reference>
<keyword evidence="3" id="KW-1185">Reference proteome</keyword>
<evidence type="ECO:0000256" key="1">
    <source>
        <dbReference type="SAM" id="MobiDB-lite"/>
    </source>
</evidence>
<protein>
    <submittedName>
        <fullName evidence="2">Uncharacterized protein</fullName>
    </submittedName>
</protein>
<accession>A0A4Z2EHU8</accession>
<name>A0A4Z2EHU8_9TELE</name>
<comment type="caution">
    <text evidence="2">The sequence shown here is derived from an EMBL/GenBank/DDBJ whole genome shotgun (WGS) entry which is preliminary data.</text>
</comment>
<proteinExistence type="predicted"/>
<dbReference type="Proteomes" id="UP000314294">
    <property type="component" value="Unassembled WGS sequence"/>
</dbReference>
<evidence type="ECO:0000313" key="3">
    <source>
        <dbReference type="Proteomes" id="UP000314294"/>
    </source>
</evidence>
<evidence type="ECO:0000313" key="2">
    <source>
        <dbReference type="EMBL" id="TNN28054.1"/>
    </source>
</evidence>
<gene>
    <name evidence="2" type="ORF">EYF80_061799</name>
</gene>
<feature type="region of interest" description="Disordered" evidence="1">
    <location>
        <begin position="63"/>
        <end position="84"/>
    </location>
</feature>
<dbReference type="AlphaFoldDB" id="A0A4Z2EHU8"/>
<sequence>MLGPARYFRLRNRKYFNLLSGNDALGAGADGAELLVALEYGEGGVSNLHAVELALCLTHPDERSGQPAVWRGSTEHTQRGRDTD</sequence>
<dbReference type="EMBL" id="SRLO01007357">
    <property type="protein sequence ID" value="TNN28054.1"/>
    <property type="molecule type" value="Genomic_DNA"/>
</dbReference>